<organism evidence="1 2">
    <name type="scientific">Camelus dromedarius</name>
    <name type="common">Dromedary</name>
    <name type="synonym">Arabian camel</name>
    <dbReference type="NCBI Taxonomy" id="9838"/>
    <lineage>
        <taxon>Eukaryota</taxon>
        <taxon>Metazoa</taxon>
        <taxon>Chordata</taxon>
        <taxon>Craniata</taxon>
        <taxon>Vertebrata</taxon>
        <taxon>Euteleostomi</taxon>
        <taxon>Mammalia</taxon>
        <taxon>Eutheria</taxon>
        <taxon>Laurasiatheria</taxon>
        <taxon>Artiodactyla</taxon>
        <taxon>Tylopoda</taxon>
        <taxon>Camelidae</taxon>
        <taxon>Camelus</taxon>
    </lineage>
</organism>
<sequence>MLSQYRSSRRNPSPGWPAVSVRKRDKVLFYGRKIMRKGLNWQLTHLPTPPLILPGVTITSSLVDASVSTTSRPRMKKKLKMLNIAKK</sequence>
<evidence type="ECO:0000313" key="1">
    <source>
        <dbReference type="EMBL" id="KAB1259629.1"/>
    </source>
</evidence>
<proteinExistence type="predicted"/>
<keyword evidence="2" id="KW-1185">Reference proteome</keyword>
<accession>A0A5N4CL23</accession>
<gene>
    <name evidence="1" type="ORF">Cadr_000025277</name>
</gene>
<dbReference type="AlphaFoldDB" id="A0A5N4CL23"/>
<name>A0A5N4CL23_CAMDR</name>
<evidence type="ECO:0000313" key="2">
    <source>
        <dbReference type="Proteomes" id="UP000299084"/>
    </source>
</evidence>
<reference evidence="1 2" key="1">
    <citation type="journal article" date="2019" name="Mol. Ecol. Resour.">
        <title>Improving Illumina assemblies with Hi-C and long reads: an example with the North African dromedary.</title>
        <authorList>
            <person name="Elbers J.P."/>
            <person name="Rogers M.F."/>
            <person name="Perelman P.L."/>
            <person name="Proskuryakova A.A."/>
            <person name="Serdyukova N.A."/>
            <person name="Johnson W.E."/>
            <person name="Horin P."/>
            <person name="Corander J."/>
            <person name="Murphy D."/>
            <person name="Burger P.A."/>
        </authorList>
    </citation>
    <scope>NUCLEOTIDE SEQUENCE [LARGE SCALE GENOMIC DNA]</scope>
    <source>
        <strain evidence="1">Drom800</strain>
        <tissue evidence="1">Blood</tissue>
    </source>
</reference>
<protein>
    <submittedName>
        <fullName evidence="1">Neuropathy target esterase</fullName>
    </submittedName>
</protein>
<dbReference type="Proteomes" id="UP000299084">
    <property type="component" value="Unassembled WGS sequence"/>
</dbReference>
<comment type="caution">
    <text evidence="1">The sequence shown here is derived from an EMBL/GenBank/DDBJ whole genome shotgun (WGS) entry which is preliminary data.</text>
</comment>
<dbReference type="EMBL" id="JWIN03000022">
    <property type="protein sequence ID" value="KAB1259629.1"/>
    <property type="molecule type" value="Genomic_DNA"/>
</dbReference>